<dbReference type="AlphaFoldDB" id="E7MP61"/>
<dbReference type="PANTHER" id="PTHR42967:SF1">
    <property type="entry name" value="MBL FOLD METALLO-HYDROLASE"/>
    <property type="match status" value="1"/>
</dbReference>
<keyword evidence="2" id="KW-1185">Reference proteome</keyword>
<gene>
    <name evidence="1" type="ORF">HMPREF9430_01340</name>
</gene>
<dbReference type="EMBL" id="AECQ01000027">
    <property type="protein sequence ID" value="EFW24242.1"/>
    <property type="molecule type" value="Genomic_DNA"/>
</dbReference>
<proteinExistence type="predicted"/>
<dbReference type="STRING" id="706433.HMPREF9430_01340"/>
<comment type="caution">
    <text evidence="1">The sequence shown here is derived from an EMBL/GenBank/DDBJ whole genome shotgun (WGS) entry which is preliminary data.</text>
</comment>
<dbReference type="RefSeq" id="WP_006526149.1">
    <property type="nucleotide sequence ID" value="NZ_GL637664.1"/>
</dbReference>
<name>E7MP61_9FIRM</name>
<dbReference type="PANTHER" id="PTHR42967">
    <property type="entry name" value="METAL DEPENDENT HYDROLASE"/>
    <property type="match status" value="1"/>
</dbReference>
<dbReference type="OrthoDB" id="9789133at2"/>
<dbReference type="HOGENOM" id="CLU_061731_0_0_9"/>
<dbReference type="InterPro" id="IPR036866">
    <property type="entry name" value="RibonucZ/Hydroxyglut_hydro"/>
</dbReference>
<evidence type="ECO:0008006" key="3">
    <source>
        <dbReference type="Google" id="ProtNLM"/>
    </source>
</evidence>
<dbReference type="eggNOG" id="COG2220">
    <property type="taxonomic scope" value="Bacteria"/>
</dbReference>
<dbReference type="Gene3D" id="3.60.15.10">
    <property type="entry name" value="Ribonuclease Z/Hydroxyacylglutathione hydrolase-like"/>
    <property type="match status" value="1"/>
</dbReference>
<evidence type="ECO:0000313" key="2">
    <source>
        <dbReference type="Proteomes" id="UP000004097"/>
    </source>
</evidence>
<sequence length="228" mass="26586">MKVTCLNHSGVLVEFKDHYCIFDYYRGELPLLDKKKEVIVFCSHCHEDHYNPLIFDLLDERGLNYRAVLANDISDEKRLMKIKHSFVESDQCYQFVDGIQVETLLSNDSGVAFIVSIDKGIIYHGGDLNDWYWEGEPEEDNQKLRAIYHAEIGKIKGRHFDLAFVPLDPRLEAHYADGILYFLENVDCNAVFPIHYWGDTSVIHRFITEYPQYQSRIKNTETAKGEEI</sequence>
<evidence type="ECO:0000313" key="1">
    <source>
        <dbReference type="EMBL" id="EFW24242.1"/>
    </source>
</evidence>
<dbReference type="Proteomes" id="UP000004097">
    <property type="component" value="Unassembled WGS sequence"/>
</dbReference>
<organism evidence="1 2">
    <name type="scientific">Solobacterium moorei F0204</name>
    <dbReference type="NCBI Taxonomy" id="706433"/>
    <lineage>
        <taxon>Bacteria</taxon>
        <taxon>Bacillati</taxon>
        <taxon>Bacillota</taxon>
        <taxon>Erysipelotrichia</taxon>
        <taxon>Erysipelotrichales</taxon>
        <taxon>Erysipelotrichaceae</taxon>
        <taxon>Solobacterium</taxon>
    </lineage>
</organism>
<protein>
    <recommendedName>
        <fullName evidence="3">Metallo-beta-lactamase domain-containing protein</fullName>
    </recommendedName>
</protein>
<reference evidence="1 2" key="1">
    <citation type="submission" date="2010-08" db="EMBL/GenBank/DDBJ databases">
        <authorList>
            <person name="Weinstock G."/>
            <person name="Sodergren E."/>
            <person name="Clifton S."/>
            <person name="Fulton L."/>
            <person name="Fulton B."/>
            <person name="Courtney L."/>
            <person name="Fronick C."/>
            <person name="Harrison M."/>
            <person name="Strong C."/>
            <person name="Farmer C."/>
            <person name="Delahaunty K."/>
            <person name="Markovic C."/>
            <person name="Hall O."/>
            <person name="Minx P."/>
            <person name="Tomlinson C."/>
            <person name="Mitreva M."/>
            <person name="Hou S."/>
            <person name="Chen J."/>
            <person name="Wollam A."/>
            <person name="Pepin K.H."/>
            <person name="Johnson M."/>
            <person name="Bhonagiri V."/>
            <person name="Zhang X."/>
            <person name="Suruliraj S."/>
            <person name="Warren W."/>
            <person name="Chinwalla A."/>
            <person name="Mardis E.R."/>
            <person name="Wilson R.K."/>
        </authorList>
    </citation>
    <scope>NUCLEOTIDE SEQUENCE [LARGE SCALE GENOMIC DNA]</scope>
    <source>
        <strain evidence="1 2">F0204</strain>
    </source>
</reference>
<dbReference type="SUPFAM" id="SSF56281">
    <property type="entry name" value="Metallo-hydrolase/oxidoreductase"/>
    <property type="match status" value="1"/>
</dbReference>
<accession>E7MP61</accession>